<dbReference type="OMA" id="PCTCSNE"/>
<feature type="compositionally biased region" description="Polar residues" evidence="1">
    <location>
        <begin position="228"/>
        <end position="259"/>
    </location>
</feature>
<evidence type="ECO:0000256" key="1">
    <source>
        <dbReference type="SAM" id="MobiDB-lite"/>
    </source>
</evidence>
<proteinExistence type="predicted"/>
<dbReference type="WBParaSite" id="HCON_00117170-00001">
    <property type="protein sequence ID" value="HCON_00117170-00001"/>
    <property type="gene ID" value="HCON_00117170"/>
</dbReference>
<dbReference type="GO" id="GO:0015074">
    <property type="term" value="P:DNA integration"/>
    <property type="evidence" value="ECO:0007669"/>
    <property type="project" value="InterPro"/>
</dbReference>
<feature type="region of interest" description="Disordered" evidence="1">
    <location>
        <begin position="226"/>
        <end position="286"/>
    </location>
</feature>
<name>A0A7I5EB73_HAECO</name>
<accession>A0A7I5EB73</accession>
<evidence type="ECO:0000259" key="2">
    <source>
        <dbReference type="PROSITE" id="PS50994"/>
    </source>
</evidence>
<dbReference type="InterPro" id="IPR050951">
    <property type="entry name" value="Retrovirus_Pol_polyprotein"/>
</dbReference>
<dbReference type="SUPFAM" id="SSF53098">
    <property type="entry name" value="Ribonuclease H-like"/>
    <property type="match status" value="1"/>
</dbReference>
<dbReference type="InterPro" id="IPR036397">
    <property type="entry name" value="RNaseH_sf"/>
</dbReference>
<feature type="domain" description="Integrase catalytic" evidence="2">
    <location>
        <begin position="1"/>
        <end position="117"/>
    </location>
</feature>
<dbReference type="GO" id="GO:0003676">
    <property type="term" value="F:nucleic acid binding"/>
    <property type="evidence" value="ECO:0007669"/>
    <property type="project" value="InterPro"/>
</dbReference>
<dbReference type="OrthoDB" id="5832102at2759"/>
<reference evidence="4" key="1">
    <citation type="submission" date="2020-12" db="UniProtKB">
        <authorList>
            <consortium name="WormBaseParasite"/>
        </authorList>
    </citation>
    <scope>IDENTIFICATION</scope>
    <source>
        <strain evidence="4">MHco3</strain>
    </source>
</reference>
<dbReference type="InterPro" id="IPR012337">
    <property type="entry name" value="RNaseH-like_sf"/>
</dbReference>
<keyword evidence="3" id="KW-1185">Reference proteome</keyword>
<evidence type="ECO:0000313" key="4">
    <source>
        <dbReference type="WBParaSite" id="HCON_00117170-00001"/>
    </source>
</evidence>
<dbReference type="PROSITE" id="PS50994">
    <property type="entry name" value="INTEGRASE"/>
    <property type="match status" value="1"/>
</dbReference>
<sequence>MSTTTSKATIRQLSRLFAQFGYPQTLVSDNGSQFTSTEFTEFCKANGIAHLRSPPYHPQSNGQAERFVDTFKRALEKLKNSETTTEAVQKFLLSYRSTPCTCSNEGRSPAENFLGHQLRTPLTLLTMPRHTTAERDKNMEDQFNRHHGTRPKSFEPEDDVWVMDFQKGKRKWIPARVLSRHGHAVYDVLIKEAVERRHANQMRPRISEEAQDTLLDTVDSPLHCANPTVPNQSAKPVADESSTVLENDTSNATALSPNKSTRERQPRRIRRPPSRLQVKPSFKSYT</sequence>
<organism evidence="3 4">
    <name type="scientific">Haemonchus contortus</name>
    <name type="common">Barber pole worm</name>
    <dbReference type="NCBI Taxonomy" id="6289"/>
    <lineage>
        <taxon>Eukaryota</taxon>
        <taxon>Metazoa</taxon>
        <taxon>Ecdysozoa</taxon>
        <taxon>Nematoda</taxon>
        <taxon>Chromadorea</taxon>
        <taxon>Rhabditida</taxon>
        <taxon>Rhabditina</taxon>
        <taxon>Rhabditomorpha</taxon>
        <taxon>Strongyloidea</taxon>
        <taxon>Trichostrongylidae</taxon>
        <taxon>Haemonchus</taxon>
    </lineage>
</organism>
<dbReference type="Pfam" id="PF00665">
    <property type="entry name" value="rve"/>
    <property type="match status" value="1"/>
</dbReference>
<dbReference type="PANTHER" id="PTHR37984:SF5">
    <property type="entry name" value="PROTEIN NYNRIN-LIKE"/>
    <property type="match status" value="1"/>
</dbReference>
<dbReference type="InterPro" id="IPR001584">
    <property type="entry name" value="Integrase_cat-core"/>
</dbReference>
<dbReference type="Gene3D" id="3.30.420.10">
    <property type="entry name" value="Ribonuclease H-like superfamily/Ribonuclease H"/>
    <property type="match status" value="1"/>
</dbReference>
<protein>
    <submittedName>
        <fullName evidence="4">Integrase catalytic domain-containing protein</fullName>
    </submittedName>
</protein>
<dbReference type="Proteomes" id="UP000025227">
    <property type="component" value="Unplaced"/>
</dbReference>
<dbReference type="AlphaFoldDB" id="A0A7I5EB73"/>
<evidence type="ECO:0000313" key="3">
    <source>
        <dbReference type="Proteomes" id="UP000025227"/>
    </source>
</evidence>
<dbReference type="PANTHER" id="PTHR37984">
    <property type="entry name" value="PROTEIN CBG26694"/>
    <property type="match status" value="1"/>
</dbReference>